<keyword evidence="2" id="KW-0325">Glycoprotein</keyword>
<gene>
    <name evidence="5" type="ORF">CUNI_LOCUS2888</name>
</gene>
<evidence type="ECO:0008006" key="7">
    <source>
        <dbReference type="Google" id="ProtNLM"/>
    </source>
</evidence>
<dbReference type="Gene3D" id="2.60.120.310">
    <property type="entry name" value="Copper type II, ascorbate-dependent monooxygenase, N-terminal domain"/>
    <property type="match status" value="1"/>
</dbReference>
<dbReference type="PANTHER" id="PTHR10157:SF23">
    <property type="entry name" value="MOXD1 HOMOLOG 1"/>
    <property type="match status" value="1"/>
</dbReference>
<keyword evidence="6" id="KW-1185">Reference proteome</keyword>
<dbReference type="Gene3D" id="2.60.120.230">
    <property type="match status" value="1"/>
</dbReference>
<feature type="domain" description="Copper type II ascorbate-dependent monooxygenase C-terminal" evidence="4">
    <location>
        <begin position="155"/>
        <end position="291"/>
    </location>
</feature>
<sequence>VTSIDLTFTEVKIPPTETNYYCMSFDLPNDQDYHIVANEPVISNHKVLHHMLLYACDNSTDVSILAPTFCGMKGSPNCLTLIGTWTVGVSGFCYGNRAGFKIGKNGYTKAVLQIHYNNPTLSHDYTDSSGIRLHYQPVQPGDQDLITLMTGQLFLQLPPGQSRVEEVASCPHYCTRALITKPAYVISTMNHMHYLGRGMNVAIFRDGAKVIDISKDDTFSYDSPVYHVINPPFELLPGDEIRTTCVFSTLTSTRYVYYGEATSEEMCFGFLTMYPKQALVTDTCFSFGPYSACDLKMGMPMDQCDWVQFLNVSNPATGKMMFEVTKSCNLDGFCRPECRDVLQGLKQHPCLKGHANLWITRLMSQTIEGLDFLGRLRSCPTDETCTSQCPNHTCSDHCTVHTCNMTCPKCDLYISKDDSHKMAANSAIVIFLFAFLIFG</sequence>
<reference evidence="5" key="1">
    <citation type="submission" date="2021-04" db="EMBL/GenBank/DDBJ databases">
        <authorList>
            <consortium name="Molecular Ecology Group"/>
        </authorList>
    </citation>
    <scope>NUCLEOTIDE SEQUENCE</scope>
</reference>
<feature type="non-terminal residue" evidence="5">
    <location>
        <position position="439"/>
    </location>
</feature>
<evidence type="ECO:0000259" key="3">
    <source>
        <dbReference type="Pfam" id="PF01082"/>
    </source>
</evidence>
<evidence type="ECO:0000259" key="4">
    <source>
        <dbReference type="Pfam" id="PF03712"/>
    </source>
</evidence>
<evidence type="ECO:0000313" key="5">
    <source>
        <dbReference type="EMBL" id="CAG5117330.1"/>
    </source>
</evidence>
<proteinExistence type="predicted"/>
<name>A0A8S3YQW4_9EUPU</name>
<dbReference type="InterPro" id="IPR014784">
    <property type="entry name" value="Cu2_ascorb_mOase-like_C"/>
</dbReference>
<dbReference type="OrthoDB" id="129121at2759"/>
<dbReference type="AlphaFoldDB" id="A0A8S3YQW4"/>
<dbReference type="InterPro" id="IPR036939">
    <property type="entry name" value="Cu2_ascorb_mOase_N_sf"/>
</dbReference>
<keyword evidence="1" id="KW-1015">Disulfide bond</keyword>
<evidence type="ECO:0000256" key="1">
    <source>
        <dbReference type="ARBA" id="ARBA00023157"/>
    </source>
</evidence>
<evidence type="ECO:0000256" key="2">
    <source>
        <dbReference type="ARBA" id="ARBA00023180"/>
    </source>
</evidence>
<dbReference type="PANTHER" id="PTHR10157">
    <property type="entry name" value="DOPAMINE BETA HYDROXYLASE RELATED"/>
    <property type="match status" value="1"/>
</dbReference>
<dbReference type="Pfam" id="PF01082">
    <property type="entry name" value="Cu2_monooxygen"/>
    <property type="match status" value="1"/>
</dbReference>
<dbReference type="InterPro" id="IPR000323">
    <property type="entry name" value="Cu2_ascorb_mOase_N"/>
</dbReference>
<dbReference type="InterPro" id="IPR024548">
    <property type="entry name" value="Cu2_monoox_C"/>
</dbReference>
<organism evidence="5 6">
    <name type="scientific">Candidula unifasciata</name>
    <dbReference type="NCBI Taxonomy" id="100452"/>
    <lineage>
        <taxon>Eukaryota</taxon>
        <taxon>Metazoa</taxon>
        <taxon>Spiralia</taxon>
        <taxon>Lophotrochozoa</taxon>
        <taxon>Mollusca</taxon>
        <taxon>Gastropoda</taxon>
        <taxon>Heterobranchia</taxon>
        <taxon>Euthyneura</taxon>
        <taxon>Panpulmonata</taxon>
        <taxon>Eupulmonata</taxon>
        <taxon>Stylommatophora</taxon>
        <taxon>Helicina</taxon>
        <taxon>Helicoidea</taxon>
        <taxon>Geomitridae</taxon>
        <taxon>Candidula</taxon>
    </lineage>
</organism>
<protein>
    <recommendedName>
        <fullName evidence="7">Peptidylglycine monooxygenase</fullName>
    </recommendedName>
</protein>
<accession>A0A8S3YQW4</accession>
<dbReference type="GO" id="GO:0005507">
    <property type="term" value="F:copper ion binding"/>
    <property type="evidence" value="ECO:0007669"/>
    <property type="project" value="InterPro"/>
</dbReference>
<dbReference type="InterPro" id="IPR008977">
    <property type="entry name" value="PHM/PNGase_F_dom_sf"/>
</dbReference>
<dbReference type="InterPro" id="IPR000945">
    <property type="entry name" value="DBH-like"/>
</dbReference>
<dbReference type="Proteomes" id="UP000678393">
    <property type="component" value="Unassembled WGS sequence"/>
</dbReference>
<evidence type="ECO:0000313" key="6">
    <source>
        <dbReference type="Proteomes" id="UP000678393"/>
    </source>
</evidence>
<dbReference type="EMBL" id="CAJHNH020000387">
    <property type="protein sequence ID" value="CAG5117330.1"/>
    <property type="molecule type" value="Genomic_DNA"/>
</dbReference>
<comment type="caution">
    <text evidence="5">The sequence shown here is derived from an EMBL/GenBank/DDBJ whole genome shotgun (WGS) entry which is preliminary data.</text>
</comment>
<dbReference type="GO" id="GO:0004500">
    <property type="term" value="F:dopamine beta-monooxygenase activity"/>
    <property type="evidence" value="ECO:0007669"/>
    <property type="project" value="InterPro"/>
</dbReference>
<dbReference type="SUPFAM" id="SSF49742">
    <property type="entry name" value="PHM/PNGase F"/>
    <property type="match status" value="2"/>
</dbReference>
<feature type="domain" description="Copper type II ascorbate-dependent monooxygenase N-terminal" evidence="3">
    <location>
        <begin position="5"/>
        <end position="121"/>
    </location>
</feature>
<dbReference type="Pfam" id="PF03712">
    <property type="entry name" value="Cu2_monoox_C"/>
    <property type="match status" value="1"/>
</dbReference>